<protein>
    <submittedName>
        <fullName evidence="1">Uncharacterized protein</fullName>
    </submittedName>
</protein>
<organism evidence="1 2">
    <name type="scientific">Sumerlaea chitinivorans</name>
    <dbReference type="NCBI Taxonomy" id="2250252"/>
    <lineage>
        <taxon>Bacteria</taxon>
        <taxon>Candidatus Sumerlaeota</taxon>
        <taxon>Candidatus Sumerlaeia</taxon>
        <taxon>Candidatus Sumerlaeales</taxon>
        <taxon>Candidatus Sumerlaeaceae</taxon>
        <taxon>Candidatus Sumerlaea</taxon>
    </lineage>
</organism>
<evidence type="ECO:0000313" key="2">
    <source>
        <dbReference type="Proteomes" id="UP000262583"/>
    </source>
</evidence>
<sequence length="39" mass="4232">MTIDNVRTIPCTSGNEAKENRMEIAARHQPATDFAAGLT</sequence>
<proteinExistence type="predicted"/>
<evidence type="ECO:0000313" key="1">
    <source>
        <dbReference type="EMBL" id="AXA37232.1"/>
    </source>
</evidence>
<reference evidence="1 2" key="1">
    <citation type="submission" date="2018-05" db="EMBL/GenBank/DDBJ databases">
        <title>A metagenomic window into the 2 km-deep terrestrial subsurface aquifer revealed taxonomically and functionally diverse microbial community comprising novel uncultured bacterial lineages.</title>
        <authorList>
            <person name="Kadnikov V.V."/>
            <person name="Mardanov A.V."/>
            <person name="Beletsky A.V."/>
            <person name="Banks D."/>
            <person name="Pimenov N.V."/>
            <person name="Frank Y.A."/>
            <person name="Karnachuk O.V."/>
            <person name="Ravin N.V."/>
        </authorList>
    </citation>
    <scope>NUCLEOTIDE SEQUENCE [LARGE SCALE GENOMIC DNA]</scope>
    <source>
        <strain evidence="1">BY</strain>
    </source>
</reference>
<dbReference type="KEGG" id="schv:BRCON_2462"/>
<dbReference type="EMBL" id="CP030759">
    <property type="protein sequence ID" value="AXA37232.1"/>
    <property type="molecule type" value="Genomic_DNA"/>
</dbReference>
<name>A0A2Z4Y997_SUMC1</name>
<gene>
    <name evidence="1" type="ORF">BRCON_2462</name>
</gene>
<dbReference type="AlphaFoldDB" id="A0A2Z4Y997"/>
<dbReference type="Proteomes" id="UP000262583">
    <property type="component" value="Chromosome"/>
</dbReference>
<accession>A0A2Z4Y997</accession>